<dbReference type="NCBIfam" id="NF001995">
    <property type="entry name" value="PRK00794.1-1"/>
    <property type="match status" value="1"/>
</dbReference>
<dbReference type="Proteomes" id="UP000606044">
    <property type="component" value="Unassembled WGS sequence"/>
</dbReference>
<reference evidence="5" key="1">
    <citation type="journal article" date="2014" name="Int. J. Syst. Evol. Microbiol.">
        <title>Complete genome sequence of Corynebacterium casei LMG S-19264T (=DSM 44701T), isolated from a smear-ripened cheese.</title>
        <authorList>
            <consortium name="US DOE Joint Genome Institute (JGI-PGF)"/>
            <person name="Walter F."/>
            <person name="Albersmeier A."/>
            <person name="Kalinowski J."/>
            <person name="Ruckert C."/>
        </authorList>
    </citation>
    <scope>NUCLEOTIDE SEQUENCE</scope>
    <source>
        <strain evidence="5">CCM 7897</strain>
    </source>
</reference>
<evidence type="ECO:0000256" key="2">
    <source>
        <dbReference type="ARBA" id="ARBA00022795"/>
    </source>
</evidence>
<evidence type="ECO:0000313" key="5">
    <source>
        <dbReference type="EMBL" id="GGF47932.1"/>
    </source>
</evidence>
<dbReference type="Pfam" id="PF07378">
    <property type="entry name" value="FlbT"/>
    <property type="match status" value="1"/>
</dbReference>
<dbReference type="EMBL" id="BMCT01000001">
    <property type="protein sequence ID" value="GGF47932.1"/>
    <property type="molecule type" value="Genomic_DNA"/>
</dbReference>
<evidence type="ECO:0000313" key="6">
    <source>
        <dbReference type="Proteomes" id="UP000606044"/>
    </source>
</evidence>
<evidence type="ECO:0000256" key="4">
    <source>
        <dbReference type="HAMAP-Rule" id="MF_00783"/>
    </source>
</evidence>
<dbReference type="GO" id="GO:0044781">
    <property type="term" value="P:bacterial-type flagellum organization"/>
    <property type="evidence" value="ECO:0007669"/>
    <property type="project" value="UniProtKB-KW"/>
</dbReference>
<comment type="caution">
    <text evidence="5">The sequence shown here is derived from an EMBL/GenBank/DDBJ whole genome shotgun (WGS) entry which is preliminary data.</text>
</comment>
<dbReference type="InterPro" id="IPR009967">
    <property type="entry name" value="Flagellum_FlbT"/>
</dbReference>
<organism evidence="5 6">
    <name type="scientific">Azorhizobium oxalatiphilum</name>
    <dbReference type="NCBI Taxonomy" id="980631"/>
    <lineage>
        <taxon>Bacteria</taxon>
        <taxon>Pseudomonadati</taxon>
        <taxon>Pseudomonadota</taxon>
        <taxon>Alphaproteobacteria</taxon>
        <taxon>Hyphomicrobiales</taxon>
        <taxon>Xanthobacteraceae</taxon>
        <taxon>Azorhizobium</taxon>
    </lineage>
</organism>
<keyword evidence="3 4" id="KW-0694">RNA-binding</keyword>
<accession>A0A917BKT5</accession>
<evidence type="ECO:0000256" key="1">
    <source>
        <dbReference type="ARBA" id="ARBA00022491"/>
    </source>
</evidence>
<sequence>MSKSMQLTLRPGERIFINGAVLRVDRKVTLELLNDATFLLEGHVMQVEDTTTPLRQLYFVLQAILIDPRNAEGARHLFHRQWAALSQSFKNAEILAGLDNIAQQVIAGRTFEALRTLRGLFPLEDSILNGNATKAA</sequence>
<comment type="similarity">
    <text evidence="4">Belongs to the FlbT family.</text>
</comment>
<protein>
    <recommendedName>
        <fullName evidence="4">Probable flagellum biosynthesis repressor protein FlbT</fullName>
    </recommendedName>
</protein>
<dbReference type="AlphaFoldDB" id="A0A917BKT5"/>
<evidence type="ECO:0000256" key="3">
    <source>
        <dbReference type="ARBA" id="ARBA00022884"/>
    </source>
</evidence>
<dbReference type="GO" id="GO:0006402">
    <property type="term" value="P:mRNA catabolic process"/>
    <property type="evidence" value="ECO:0007669"/>
    <property type="project" value="InterPro"/>
</dbReference>
<dbReference type="GO" id="GO:0048027">
    <property type="term" value="F:mRNA 5'-UTR binding"/>
    <property type="evidence" value="ECO:0007669"/>
    <property type="project" value="UniProtKB-UniRule"/>
</dbReference>
<dbReference type="HAMAP" id="MF_00783">
    <property type="entry name" value="FlbT"/>
    <property type="match status" value="1"/>
</dbReference>
<reference evidence="5" key="2">
    <citation type="submission" date="2020-09" db="EMBL/GenBank/DDBJ databases">
        <authorList>
            <person name="Sun Q."/>
            <person name="Sedlacek I."/>
        </authorList>
    </citation>
    <scope>NUCLEOTIDE SEQUENCE</scope>
    <source>
        <strain evidence="5">CCM 7897</strain>
    </source>
</reference>
<dbReference type="RefSeq" id="WP_210324115.1">
    <property type="nucleotide sequence ID" value="NZ_BMCT01000001.1"/>
</dbReference>
<keyword evidence="1 4" id="KW-0678">Repressor</keyword>
<comment type="function">
    <text evidence="4">Has a post-transcriptional repressor function in flagellum biogenesis. Associates with the 5'-UTR of fljK mRNA and promotes its degradation.</text>
</comment>
<proteinExistence type="inferred from homology"/>
<dbReference type="GO" id="GO:1902209">
    <property type="term" value="P:negative regulation of bacterial-type flagellum assembly"/>
    <property type="evidence" value="ECO:0007669"/>
    <property type="project" value="UniProtKB-UniRule"/>
</dbReference>
<dbReference type="PIRSF" id="PIRSF009533">
    <property type="entry name" value="FlbT"/>
    <property type="match status" value="1"/>
</dbReference>
<keyword evidence="6" id="KW-1185">Reference proteome</keyword>
<name>A0A917BKT5_9HYPH</name>
<keyword evidence="2 4" id="KW-1005">Bacterial flagellum biogenesis</keyword>
<gene>
    <name evidence="4 5" type="primary">flbT</name>
    <name evidence="5" type="ORF">GCM10007301_04030</name>
</gene>